<evidence type="ECO:0000313" key="15">
    <source>
        <dbReference type="Proteomes" id="UP000184529"/>
    </source>
</evidence>
<comment type="catalytic activity">
    <reaction evidence="8">
        <text>Couples ATP hydrolysis with the unwinding of duplex DNA by translocating in the 3'-5' direction.</text>
        <dbReference type="EC" id="5.6.2.4"/>
    </reaction>
</comment>
<organism evidence="14 15">
    <name type="scientific">Desulfofundulus thermosubterraneus DSM 16057</name>
    <dbReference type="NCBI Taxonomy" id="1121432"/>
    <lineage>
        <taxon>Bacteria</taxon>
        <taxon>Bacillati</taxon>
        <taxon>Bacillota</taxon>
        <taxon>Clostridia</taxon>
        <taxon>Eubacteriales</taxon>
        <taxon>Peptococcaceae</taxon>
        <taxon>Desulfofundulus</taxon>
    </lineage>
</organism>
<dbReference type="Gene3D" id="1.10.486.10">
    <property type="entry name" value="PCRA, domain 4"/>
    <property type="match status" value="1"/>
</dbReference>
<evidence type="ECO:0000256" key="9">
    <source>
        <dbReference type="ARBA" id="ARBA00034808"/>
    </source>
</evidence>
<dbReference type="InterPro" id="IPR000212">
    <property type="entry name" value="DNA_helicase_UvrD/REP"/>
</dbReference>
<dbReference type="GO" id="GO:0016887">
    <property type="term" value="F:ATP hydrolysis activity"/>
    <property type="evidence" value="ECO:0007669"/>
    <property type="project" value="RHEA"/>
</dbReference>
<sequence>MLLENLNETQRAAALHGEGPCLVLAGPGSGKTRVLTYRAARLLNEGKCAPENLLLVTFTKKAAEEMKERLHALVGDAANIAFVGTFHSFCYSVLRDLNPRLDVVEGYKKKKLFREALAATGLSDLLDLAEVMRKVGLLKNELVTWEDYSENLRREKEKSETELALARVYRKYEELKAAENLVDFDDMLLMAYRAFSEEENLLRYWRNRLRFVMVDEYQDTNRAQFEILKLLVPPPDGNLFVVGDEDQSVYKFRGAHPEYTLDFEKTYPSAEVFALDVNYRSTANIVSLVNAVIEKNRFRRADKPAVRPVNGAGPDVVFVRAKDEIAEAEEAVSEIEKLKADGIPLGEIAVLYRTNVQARPFEEELVAKGIPCVVYGSCGFWDRKEVRDILAYLQLVHDPDSAAGDEAVERVINVPTRYLGRKFLDAARLHASNRKISLYRAVPEVGFGNRKQQKAAREFFELIEGLRRRKLPPAALIRAVIGETGYEDYLRREEGLTEDADSDRLEHLEELKRAASRFDNVGEFLAHAENVRKAVLSKNENGADLDAVRLMTLHRAKGLEFRAVFVVGVTQGKLPHHRSDDEEEERRLFFVGLSRAKEYLYVSHFGKPSEFWEEAVKAVRGGDSTVRSLD</sequence>
<evidence type="ECO:0000256" key="11">
    <source>
        <dbReference type="PROSITE-ProRule" id="PRU00560"/>
    </source>
</evidence>
<evidence type="ECO:0000256" key="6">
    <source>
        <dbReference type="ARBA" id="ARBA00023125"/>
    </source>
</evidence>
<evidence type="ECO:0000256" key="4">
    <source>
        <dbReference type="ARBA" id="ARBA00022806"/>
    </source>
</evidence>
<comment type="catalytic activity">
    <reaction evidence="10">
        <text>ATP + H2O = ADP + phosphate + H(+)</text>
        <dbReference type="Rhea" id="RHEA:13065"/>
        <dbReference type="ChEBI" id="CHEBI:15377"/>
        <dbReference type="ChEBI" id="CHEBI:15378"/>
        <dbReference type="ChEBI" id="CHEBI:30616"/>
        <dbReference type="ChEBI" id="CHEBI:43474"/>
        <dbReference type="ChEBI" id="CHEBI:456216"/>
        <dbReference type="EC" id="5.6.2.4"/>
    </reaction>
</comment>
<dbReference type="GO" id="GO:0005524">
    <property type="term" value="F:ATP binding"/>
    <property type="evidence" value="ECO:0007669"/>
    <property type="project" value="UniProtKB-UniRule"/>
</dbReference>
<dbReference type="SUPFAM" id="SSF52540">
    <property type="entry name" value="P-loop containing nucleoside triphosphate hydrolases"/>
    <property type="match status" value="1"/>
</dbReference>
<evidence type="ECO:0000256" key="2">
    <source>
        <dbReference type="ARBA" id="ARBA00022741"/>
    </source>
</evidence>
<keyword evidence="5 11" id="KW-0067">ATP-binding</keyword>
<evidence type="ECO:0000256" key="1">
    <source>
        <dbReference type="ARBA" id="ARBA00009922"/>
    </source>
</evidence>
<evidence type="ECO:0000259" key="13">
    <source>
        <dbReference type="PROSITE" id="PS51217"/>
    </source>
</evidence>
<evidence type="ECO:0000256" key="8">
    <source>
        <dbReference type="ARBA" id="ARBA00034617"/>
    </source>
</evidence>
<dbReference type="Pfam" id="PF00580">
    <property type="entry name" value="UvrD-helicase"/>
    <property type="match status" value="1"/>
</dbReference>
<feature type="domain" description="UvrD-like helicase C-terminal" evidence="13">
    <location>
        <begin position="283"/>
        <end position="558"/>
    </location>
</feature>
<evidence type="ECO:0000256" key="7">
    <source>
        <dbReference type="ARBA" id="ARBA00023235"/>
    </source>
</evidence>
<dbReference type="EC" id="5.6.2.4" evidence="9"/>
<dbReference type="PROSITE" id="PS51198">
    <property type="entry name" value="UVRD_HELICASE_ATP_BIND"/>
    <property type="match status" value="1"/>
</dbReference>
<dbReference type="CDD" id="cd17932">
    <property type="entry name" value="DEXQc_UvrD"/>
    <property type="match status" value="1"/>
</dbReference>
<dbReference type="GO" id="GO:0003677">
    <property type="term" value="F:DNA binding"/>
    <property type="evidence" value="ECO:0007669"/>
    <property type="project" value="UniProtKB-KW"/>
</dbReference>
<evidence type="ECO:0000313" key="14">
    <source>
        <dbReference type="EMBL" id="SHJ46147.1"/>
    </source>
</evidence>
<dbReference type="PANTHER" id="PTHR11070:SF2">
    <property type="entry name" value="ATP-DEPENDENT DNA HELICASE SRS2"/>
    <property type="match status" value="1"/>
</dbReference>
<dbReference type="Pfam" id="PF13361">
    <property type="entry name" value="UvrD_C"/>
    <property type="match status" value="1"/>
</dbReference>
<keyword evidence="3 11" id="KW-0378">Hydrolase</keyword>
<evidence type="ECO:0000256" key="3">
    <source>
        <dbReference type="ARBA" id="ARBA00022801"/>
    </source>
</evidence>
<dbReference type="InterPro" id="IPR014016">
    <property type="entry name" value="UvrD-like_ATP-bd"/>
</dbReference>
<keyword evidence="15" id="KW-1185">Reference proteome</keyword>
<dbReference type="Gene3D" id="3.40.50.300">
    <property type="entry name" value="P-loop containing nucleotide triphosphate hydrolases"/>
    <property type="match status" value="2"/>
</dbReference>
<protein>
    <recommendedName>
        <fullName evidence="9">DNA 3'-5' helicase</fullName>
        <ecNumber evidence="9">5.6.2.4</ecNumber>
    </recommendedName>
</protein>
<keyword evidence="4 11" id="KW-0347">Helicase</keyword>
<accession>A0A1M6JHG1</accession>
<feature type="binding site" evidence="11">
    <location>
        <begin position="25"/>
        <end position="32"/>
    </location>
    <ligand>
        <name>ATP</name>
        <dbReference type="ChEBI" id="CHEBI:30616"/>
    </ligand>
</feature>
<reference evidence="15" key="1">
    <citation type="submission" date="2016-11" db="EMBL/GenBank/DDBJ databases">
        <authorList>
            <person name="Varghese N."/>
            <person name="Submissions S."/>
        </authorList>
    </citation>
    <scope>NUCLEOTIDE SEQUENCE [LARGE SCALE GENOMIC DNA]</scope>
    <source>
        <strain evidence="15">DSM 16057</strain>
    </source>
</reference>
<keyword evidence="7" id="KW-0413">Isomerase</keyword>
<keyword evidence="2 11" id="KW-0547">Nucleotide-binding</keyword>
<dbReference type="Proteomes" id="UP000184529">
    <property type="component" value="Unassembled WGS sequence"/>
</dbReference>
<gene>
    <name evidence="14" type="ORF">SAMN02745219_02621</name>
</gene>
<comment type="similarity">
    <text evidence="1">Belongs to the helicase family. UvrD subfamily.</text>
</comment>
<dbReference type="PROSITE" id="PS51217">
    <property type="entry name" value="UVRD_HELICASE_CTER"/>
    <property type="match status" value="1"/>
</dbReference>
<dbReference type="PANTHER" id="PTHR11070">
    <property type="entry name" value="UVRD / RECB / PCRA DNA HELICASE FAMILY MEMBER"/>
    <property type="match status" value="1"/>
</dbReference>
<dbReference type="EMBL" id="FQZM01000035">
    <property type="protein sequence ID" value="SHJ46147.1"/>
    <property type="molecule type" value="Genomic_DNA"/>
</dbReference>
<dbReference type="AlphaFoldDB" id="A0A1M6JHG1"/>
<name>A0A1M6JHG1_9FIRM</name>
<evidence type="ECO:0000256" key="10">
    <source>
        <dbReference type="ARBA" id="ARBA00048988"/>
    </source>
</evidence>
<dbReference type="InterPro" id="IPR027417">
    <property type="entry name" value="P-loop_NTPase"/>
</dbReference>
<evidence type="ECO:0000259" key="12">
    <source>
        <dbReference type="PROSITE" id="PS51198"/>
    </source>
</evidence>
<dbReference type="RefSeq" id="WP_072870246.1">
    <property type="nucleotide sequence ID" value="NZ_FQZM01000035.1"/>
</dbReference>
<proteinExistence type="inferred from homology"/>
<dbReference type="InterPro" id="IPR013986">
    <property type="entry name" value="DExx_box_DNA_helicase_dom_sf"/>
</dbReference>
<evidence type="ECO:0000256" key="5">
    <source>
        <dbReference type="ARBA" id="ARBA00022840"/>
    </source>
</evidence>
<dbReference type="STRING" id="1121432.SAMN02745219_02621"/>
<dbReference type="GO" id="GO:0000725">
    <property type="term" value="P:recombinational repair"/>
    <property type="evidence" value="ECO:0007669"/>
    <property type="project" value="TreeGrafter"/>
</dbReference>
<keyword evidence="6" id="KW-0238">DNA-binding</keyword>
<dbReference type="Gene3D" id="1.10.10.160">
    <property type="match status" value="1"/>
</dbReference>
<feature type="domain" description="UvrD-like helicase ATP-binding" evidence="12">
    <location>
        <begin position="4"/>
        <end position="282"/>
    </location>
</feature>
<dbReference type="InterPro" id="IPR014017">
    <property type="entry name" value="DNA_helicase_UvrD-like_C"/>
</dbReference>
<dbReference type="GO" id="GO:0043138">
    <property type="term" value="F:3'-5' DNA helicase activity"/>
    <property type="evidence" value="ECO:0007669"/>
    <property type="project" value="UniProtKB-EC"/>
</dbReference>